<dbReference type="Pfam" id="PF00535">
    <property type="entry name" value="Glycos_transf_2"/>
    <property type="match status" value="1"/>
</dbReference>
<dbReference type="InterPro" id="IPR029044">
    <property type="entry name" value="Nucleotide-diphossugar_trans"/>
</dbReference>
<keyword evidence="2" id="KW-0328">Glycosyltransferase</keyword>
<evidence type="ECO:0000259" key="1">
    <source>
        <dbReference type="Pfam" id="PF00535"/>
    </source>
</evidence>
<sequence length="354" mass="40128">MDSVIEPAPKRVKMEMPLISFVIPAHNASSTIDDCIASICESTYRPLEIAVYNDASTDDTLEKLNAWVPKCKAKDITLHVVEQKKKTPGGAGYAKNRAAEACSGMYFAFLDSDDMVVPERVEIQLKMAKEDPKLIVGANFKRTPEGSTWHYTAWANSLTNEQLVLQQYRECTIIMPTWFMRRERFLAVGCFSEAPEGVTIPEDLIFFLKHLELGGTLAKSEEKLVIYRHSSGSVCSKLPRRILLRTRLASLERRVLSQWTSFTIWGCGRDGKNFFVDLSEEYKKKVTAFCDVNEKKIGTKYYCRETKTQVPIIHFSEAKPPIICCVSMGRTDGELEANIKSLNLVEGVNFWHFN</sequence>
<protein>
    <submittedName>
        <fullName evidence="2">UDP-GlcNAc:betaGal beta-1,3-N-acetylglucosaminyltransferase 1-like</fullName>
    </submittedName>
</protein>
<proteinExistence type="predicted"/>
<dbReference type="OrthoDB" id="206708at2759"/>
<feature type="domain" description="Glycosyltransferase 2-like" evidence="1">
    <location>
        <begin position="20"/>
        <end position="184"/>
    </location>
</feature>
<keyword evidence="3" id="KW-1185">Reference proteome</keyword>
<dbReference type="SUPFAM" id="SSF53448">
    <property type="entry name" value="Nucleotide-diphospho-sugar transferases"/>
    <property type="match status" value="1"/>
</dbReference>
<comment type="caution">
    <text evidence="2">The sequence shown here is derived from an EMBL/GenBank/DDBJ whole genome shotgun (WGS) entry which is preliminary data.</text>
</comment>
<dbReference type="GO" id="GO:0016758">
    <property type="term" value="F:hexosyltransferase activity"/>
    <property type="evidence" value="ECO:0007669"/>
    <property type="project" value="UniProtKB-ARBA"/>
</dbReference>
<dbReference type="PANTHER" id="PTHR22916:SF3">
    <property type="entry name" value="UDP-GLCNAC:BETAGAL BETA-1,3-N-ACETYLGLUCOSAMINYLTRANSFERASE-LIKE PROTEIN 1"/>
    <property type="match status" value="1"/>
</dbReference>
<reference evidence="2 3" key="1">
    <citation type="journal article" date="2014" name="Genome Biol. Evol.">
        <title>The secreted proteins of Achlya hypogyna and Thraustotheca clavata identify the ancestral oomycete secretome and reveal gene acquisitions by horizontal gene transfer.</title>
        <authorList>
            <person name="Misner I."/>
            <person name="Blouin N."/>
            <person name="Leonard G."/>
            <person name="Richards T.A."/>
            <person name="Lane C.E."/>
        </authorList>
    </citation>
    <scope>NUCLEOTIDE SEQUENCE [LARGE SCALE GENOMIC DNA]</scope>
    <source>
        <strain evidence="2 3">ATCC 34112</strain>
    </source>
</reference>
<gene>
    <name evidence="2" type="ORF">THRCLA_04967</name>
</gene>
<dbReference type="STRING" id="74557.A0A1V9ZXD5"/>
<organism evidence="2 3">
    <name type="scientific">Thraustotheca clavata</name>
    <dbReference type="NCBI Taxonomy" id="74557"/>
    <lineage>
        <taxon>Eukaryota</taxon>
        <taxon>Sar</taxon>
        <taxon>Stramenopiles</taxon>
        <taxon>Oomycota</taxon>
        <taxon>Saprolegniomycetes</taxon>
        <taxon>Saprolegniales</taxon>
        <taxon>Achlyaceae</taxon>
        <taxon>Thraustotheca</taxon>
    </lineage>
</organism>
<evidence type="ECO:0000313" key="2">
    <source>
        <dbReference type="EMBL" id="OQS02676.1"/>
    </source>
</evidence>
<evidence type="ECO:0000313" key="3">
    <source>
        <dbReference type="Proteomes" id="UP000243217"/>
    </source>
</evidence>
<keyword evidence="2" id="KW-0808">Transferase</keyword>
<dbReference type="AlphaFoldDB" id="A0A1V9ZXD5"/>
<accession>A0A1V9ZXD5</accession>
<dbReference type="PANTHER" id="PTHR22916">
    <property type="entry name" value="GLYCOSYLTRANSFERASE"/>
    <property type="match status" value="1"/>
</dbReference>
<dbReference type="Proteomes" id="UP000243217">
    <property type="component" value="Unassembled WGS sequence"/>
</dbReference>
<dbReference type="Gene3D" id="3.90.550.10">
    <property type="entry name" value="Spore Coat Polysaccharide Biosynthesis Protein SpsA, Chain A"/>
    <property type="match status" value="1"/>
</dbReference>
<dbReference type="EMBL" id="JNBS01001094">
    <property type="protein sequence ID" value="OQS02676.1"/>
    <property type="molecule type" value="Genomic_DNA"/>
</dbReference>
<dbReference type="InterPro" id="IPR001173">
    <property type="entry name" value="Glyco_trans_2-like"/>
</dbReference>
<name>A0A1V9ZXD5_9STRA</name>